<dbReference type="NCBIfam" id="NF008286">
    <property type="entry name" value="PRK11064.1"/>
    <property type="match status" value="1"/>
</dbReference>
<feature type="domain" description="UDP-glucose/GDP-mannose dehydrogenase C-terminal" evidence="4">
    <location>
        <begin position="309"/>
        <end position="409"/>
    </location>
</feature>
<keyword evidence="1 5" id="KW-0560">Oxidoreductase</keyword>
<dbReference type="GO" id="GO:0089714">
    <property type="term" value="F:UDP-N-acetyl-D-mannosamine dehydrogenase activity"/>
    <property type="evidence" value="ECO:0007669"/>
    <property type="project" value="UniProtKB-EC"/>
</dbReference>
<dbReference type="InterPro" id="IPR028359">
    <property type="entry name" value="UDP_ManNAc/GlcNAc_DH"/>
</dbReference>
<reference evidence="5 6" key="1">
    <citation type="submission" date="2021-03" db="EMBL/GenBank/DDBJ databases">
        <title>Sequencing the genomes of 1000 actinobacteria strains.</title>
        <authorList>
            <person name="Klenk H.-P."/>
        </authorList>
    </citation>
    <scope>NUCLEOTIDE SEQUENCE [LARGE SCALE GENOMIC DNA]</scope>
    <source>
        <strain evidence="5 6">DSM 15454</strain>
    </source>
</reference>
<dbReference type="InterPro" id="IPR017476">
    <property type="entry name" value="UDP-Glc/GDP-Man"/>
</dbReference>
<dbReference type="EMBL" id="JAGIOE010000001">
    <property type="protein sequence ID" value="MBP2374447.1"/>
    <property type="molecule type" value="Genomic_DNA"/>
</dbReference>
<dbReference type="InterPro" id="IPR036291">
    <property type="entry name" value="NAD(P)-bd_dom_sf"/>
</dbReference>
<dbReference type="SUPFAM" id="SSF51735">
    <property type="entry name" value="NAD(P)-binding Rossmann-fold domains"/>
    <property type="match status" value="1"/>
</dbReference>
<evidence type="ECO:0000256" key="3">
    <source>
        <dbReference type="PIRNR" id="PIRNR000124"/>
    </source>
</evidence>
<organism evidence="5 6">
    <name type="scientific">Paeniglutamicibacter psychrophenolicus</name>
    <dbReference type="NCBI Taxonomy" id="257454"/>
    <lineage>
        <taxon>Bacteria</taxon>
        <taxon>Bacillati</taxon>
        <taxon>Actinomycetota</taxon>
        <taxon>Actinomycetes</taxon>
        <taxon>Micrococcales</taxon>
        <taxon>Micrococcaceae</taxon>
        <taxon>Paeniglutamicibacter</taxon>
    </lineage>
</organism>
<sequence length="412" mass="44341">MCEVDVCVVGLGYIGLPTSLVLATNGSKVHGVDVADSVTSRLQAGLATFEEPGLQDALDAAIGTDNLTVSDRTVPASTYIIAVPTPIGSDKSPDTSYIQAAAVQIAGHIQPGGLVILESTSPVGTTEFVAKTIYSLRPDLDSGDLAFAHCPERVIPGSMLREITVNDRIVGGLNPQDAARAATLYRTFCTGEVHLTDARTAEITKLAENSFRDVNIAFANELSMVAEGLGIDPWEVISLANKHPRVNILQPGPGVGGHCIAVDPWFLISSAPNETKLIKAARIVNDFKPSFVSEKIKRELESSDGTSVAILGLAFKANVDDLRGSPSVEIVEELASSRPDLLIRVVEPFITDLPSNFRQYSNIRLDSLEACLENEELIVLLVDHDLFKKVDMSLLATKRIIDTRGMWRELNV</sequence>
<proteinExistence type="inferred from homology"/>
<evidence type="ECO:0000256" key="1">
    <source>
        <dbReference type="ARBA" id="ARBA00023002"/>
    </source>
</evidence>
<dbReference type="EC" id="1.1.1.336" evidence="5"/>
<dbReference type="PANTHER" id="PTHR43491:SF1">
    <property type="entry name" value="UDP-N-ACETYL-D-MANNOSAMINE DEHYDROGENASE"/>
    <property type="match status" value="1"/>
</dbReference>
<dbReference type="Proteomes" id="UP000766570">
    <property type="component" value="Unassembled WGS sequence"/>
</dbReference>
<evidence type="ECO:0000313" key="6">
    <source>
        <dbReference type="Proteomes" id="UP000766570"/>
    </source>
</evidence>
<dbReference type="PANTHER" id="PTHR43491">
    <property type="entry name" value="UDP-N-ACETYL-D-MANNOSAMINE DEHYDROGENASE"/>
    <property type="match status" value="1"/>
</dbReference>
<evidence type="ECO:0000256" key="2">
    <source>
        <dbReference type="ARBA" id="ARBA00023027"/>
    </source>
</evidence>
<dbReference type="InterPro" id="IPR036220">
    <property type="entry name" value="UDP-Glc/GDP-Man_DH_C_sf"/>
</dbReference>
<dbReference type="NCBIfam" id="TIGR03026">
    <property type="entry name" value="NDP-sugDHase"/>
    <property type="match status" value="1"/>
</dbReference>
<dbReference type="Pfam" id="PF03720">
    <property type="entry name" value="UDPG_MGDP_dh_C"/>
    <property type="match status" value="1"/>
</dbReference>
<dbReference type="PIRSF" id="PIRSF500136">
    <property type="entry name" value="UDP_ManNAc_DH"/>
    <property type="match status" value="1"/>
</dbReference>
<dbReference type="InterPro" id="IPR014027">
    <property type="entry name" value="UDP-Glc/GDP-Man_DH_C"/>
</dbReference>
<dbReference type="Gene3D" id="3.40.50.720">
    <property type="entry name" value="NAD(P)-binding Rossmann-like Domain"/>
    <property type="match status" value="2"/>
</dbReference>
<dbReference type="RefSeq" id="WP_209907463.1">
    <property type="nucleotide sequence ID" value="NZ_BAAAMI010000017.1"/>
</dbReference>
<dbReference type="Pfam" id="PF00984">
    <property type="entry name" value="UDPG_MGDP_dh"/>
    <property type="match status" value="1"/>
</dbReference>
<dbReference type="SUPFAM" id="SSF52413">
    <property type="entry name" value="UDP-glucose/GDP-mannose dehydrogenase C-terminal domain"/>
    <property type="match status" value="1"/>
</dbReference>
<accession>A0ABS4WE23</accession>
<dbReference type="SUPFAM" id="SSF48179">
    <property type="entry name" value="6-phosphogluconate dehydrogenase C-terminal domain-like"/>
    <property type="match status" value="1"/>
</dbReference>
<evidence type="ECO:0000259" key="4">
    <source>
        <dbReference type="SMART" id="SM00984"/>
    </source>
</evidence>
<keyword evidence="2" id="KW-0520">NAD</keyword>
<evidence type="ECO:0000313" key="5">
    <source>
        <dbReference type="EMBL" id="MBP2374447.1"/>
    </source>
</evidence>
<keyword evidence="6" id="KW-1185">Reference proteome</keyword>
<protein>
    <submittedName>
        <fullName evidence="5">UDP-N-acetyl-D-mannosaminuronic acid dehydrogenase</fullName>
        <ecNumber evidence="5">1.1.1.336</ecNumber>
    </submittedName>
</protein>
<dbReference type="Pfam" id="PF03721">
    <property type="entry name" value="UDPG_MGDP_dh_N"/>
    <property type="match status" value="1"/>
</dbReference>
<comment type="similarity">
    <text evidence="3">Belongs to the UDP-glucose/GDP-mannose dehydrogenase family.</text>
</comment>
<dbReference type="Gene3D" id="1.20.5.100">
    <property type="entry name" value="Cytochrome c1, transmembrane anchor, C-terminal"/>
    <property type="match status" value="1"/>
</dbReference>
<name>A0ABS4WE23_9MICC</name>
<dbReference type="InterPro" id="IPR008927">
    <property type="entry name" value="6-PGluconate_DH-like_C_sf"/>
</dbReference>
<gene>
    <name evidence="5" type="ORF">JOF46_002359</name>
</gene>
<comment type="caution">
    <text evidence="5">The sequence shown here is derived from an EMBL/GenBank/DDBJ whole genome shotgun (WGS) entry which is preliminary data.</text>
</comment>
<dbReference type="InterPro" id="IPR001732">
    <property type="entry name" value="UDP-Glc/GDP-Man_DH_N"/>
</dbReference>
<dbReference type="SMART" id="SM00984">
    <property type="entry name" value="UDPG_MGDP_dh_C"/>
    <property type="match status" value="1"/>
</dbReference>
<dbReference type="InterPro" id="IPR014026">
    <property type="entry name" value="UDP-Glc/GDP-Man_DH_dimer"/>
</dbReference>
<dbReference type="PIRSF" id="PIRSF000124">
    <property type="entry name" value="UDPglc_GDPman_dh"/>
    <property type="match status" value="1"/>
</dbReference>